<sequence length="317" mass="34124">MPSSHQLSQRHEFVTKPLLLSPVSCTSLSDCARGWTDDAGGVTRSSLTQESLHHDSSSRTWSSSLSASVSGMLLQSLSWMHAPPSLSTSPVENRAAAVAIAASASTAAGDGCQILPMDVFDVALAQDIQQRRVQAHRRRHSKRTDVLKVESTRDAAAGAVPLPNASAKATPGASFTVFSRMEDASRLPNCSQQLPKPVSTREEAAASVMHPLASATDIHQMCALPEHQQGQPKSPALALSFFSSSSGDQQLRSAGGSFSSSAASFSKCNEKMQRLRALLSETRTLHEALSQQLCELQQVEEKEQRRRAGRALARRPW</sequence>
<dbReference type="EMBL" id="RHLD01000023">
    <property type="protein sequence ID" value="TPP51349.1"/>
    <property type="molecule type" value="Genomic_DNA"/>
</dbReference>
<name>A0A504XUR6_LEIDO</name>
<accession>A0A504XUR6</accession>
<dbReference type="VEuPathDB" id="TriTrypDB:LDHU3_23.1090"/>
<reference evidence="2" key="3">
    <citation type="submission" date="2020-06" db="EMBL/GenBank/DDBJ databases">
        <authorList>
            <person name="Camacho E."/>
            <person name="Gonzalez-de la Fuente S."/>
            <person name="Rastrojo A."/>
            <person name="Peiro-Pastor R."/>
            <person name="Solana JC."/>
            <person name="Tabera L."/>
            <person name="Gamarro F."/>
            <person name="Carrasco-Ramiro F."/>
            <person name="Requena JM."/>
            <person name="Aguado B."/>
        </authorList>
    </citation>
    <scope>NUCLEOTIDE SEQUENCE</scope>
</reference>
<evidence type="ECO:0000313" key="2">
    <source>
        <dbReference type="EMBL" id="CAC5430215.1"/>
    </source>
</evidence>
<dbReference type="Proteomes" id="UP000318821">
    <property type="component" value="Unassembled WGS sequence"/>
</dbReference>
<proteinExistence type="predicted"/>
<reference evidence="3" key="2">
    <citation type="submission" date="2019-02" db="EMBL/GenBank/DDBJ databases">
        <title>FDA dAtabase for Regulatory Grade micrObial Sequences (FDA-ARGOS): Supporting development and validation of Infectious Disease Dx tests.</title>
        <authorList>
            <person name="Duncan R."/>
            <person name="Fisher C."/>
            <person name="Tallon L.J."/>
            <person name="Sadzewicz L."/>
            <person name="Sengamalay N."/>
            <person name="Ott S."/>
            <person name="Godinez A."/>
            <person name="Nagaraj S."/>
            <person name="Nadendla S."/>
            <person name="Sichtig H."/>
        </authorList>
    </citation>
    <scope>NUCLEOTIDE SEQUENCE</scope>
    <source>
        <strain evidence="3">FDAARGOS_360</strain>
    </source>
</reference>
<dbReference type="EMBL" id="LR812643">
    <property type="protein sequence ID" value="CAC5430215.1"/>
    <property type="molecule type" value="Genomic_DNA"/>
</dbReference>
<gene>
    <name evidence="3" type="ORF">CGC20_18205</name>
    <name evidence="2" type="ORF">LDHU3_23.1090</name>
</gene>
<protein>
    <submittedName>
        <fullName evidence="2">Hypothetical_protein</fullName>
    </submittedName>
</protein>
<organism evidence="3 4">
    <name type="scientific">Leishmania donovani</name>
    <dbReference type="NCBI Taxonomy" id="5661"/>
    <lineage>
        <taxon>Eukaryota</taxon>
        <taxon>Discoba</taxon>
        <taxon>Euglenozoa</taxon>
        <taxon>Kinetoplastea</taxon>
        <taxon>Metakinetoplastina</taxon>
        <taxon>Trypanosomatida</taxon>
        <taxon>Trypanosomatidae</taxon>
        <taxon>Leishmaniinae</taxon>
        <taxon>Leishmania</taxon>
    </lineage>
</organism>
<dbReference type="AlphaFoldDB" id="A0A504XUR6"/>
<feature type="region of interest" description="Disordered" evidence="1">
    <location>
        <begin position="186"/>
        <end position="206"/>
    </location>
</feature>
<reference evidence="4" key="1">
    <citation type="submission" date="2019-02" db="EMBL/GenBank/DDBJ databases">
        <title>FDA dAtabase for Regulatory Grade micrObial Sequences (FDA-ARGOS): Supporting development and validation of Infectious Disease Dx tests.</title>
        <authorList>
            <person name="Duncan R."/>
            <person name="Fisher C."/>
            <person name="Tallon L."/>
            <person name="Sadzewicz L."/>
            <person name="Sengamalay N."/>
            <person name="Ott S."/>
            <person name="Godinez A."/>
            <person name="Nagaraj S."/>
            <person name="Vavikolanu K."/>
            <person name="Vyas G."/>
            <person name="Nadendla S."/>
            <person name="Aluvathingal J."/>
            <person name="Sichtig H."/>
        </authorList>
    </citation>
    <scope>NUCLEOTIDE SEQUENCE [LARGE SCALE GENOMIC DNA]</scope>
    <source>
        <strain evidence="4">FDAARGOS_360</strain>
    </source>
</reference>
<dbReference type="Proteomes" id="UP000601710">
    <property type="component" value="Chromosome 23"/>
</dbReference>
<dbReference type="VEuPathDB" id="TriTrypDB:LdCL_230014500"/>
<evidence type="ECO:0000313" key="4">
    <source>
        <dbReference type="Proteomes" id="UP000318821"/>
    </source>
</evidence>
<evidence type="ECO:0000313" key="3">
    <source>
        <dbReference type="EMBL" id="TPP51349.1"/>
    </source>
</evidence>
<evidence type="ECO:0000256" key="1">
    <source>
        <dbReference type="SAM" id="MobiDB-lite"/>
    </source>
</evidence>